<dbReference type="PANTHER" id="PTHR43737">
    <property type="entry name" value="BLL7424 PROTEIN"/>
    <property type="match status" value="1"/>
</dbReference>
<dbReference type="InterPro" id="IPR010869">
    <property type="entry name" value="DUF1501"/>
</dbReference>
<evidence type="ECO:0008006" key="3">
    <source>
        <dbReference type="Google" id="ProtNLM"/>
    </source>
</evidence>
<dbReference type="EMBL" id="CP036273">
    <property type="protein sequence ID" value="QDU19793.1"/>
    <property type="molecule type" value="Genomic_DNA"/>
</dbReference>
<dbReference type="Gene3D" id="3.40.720.10">
    <property type="entry name" value="Alkaline Phosphatase, subunit A"/>
    <property type="match status" value="1"/>
</dbReference>
<dbReference type="SUPFAM" id="SSF53649">
    <property type="entry name" value="Alkaline phosphatase-like"/>
    <property type="match status" value="1"/>
</dbReference>
<dbReference type="OrthoDB" id="257513at2"/>
<dbReference type="Pfam" id="PF07394">
    <property type="entry name" value="DUF1501"/>
    <property type="match status" value="1"/>
</dbReference>
<accession>A0A517XQM2</accession>
<dbReference type="InterPro" id="IPR006311">
    <property type="entry name" value="TAT_signal"/>
</dbReference>
<keyword evidence="2" id="KW-1185">Reference proteome</keyword>
<dbReference type="InterPro" id="IPR017850">
    <property type="entry name" value="Alkaline_phosphatase_core_sf"/>
</dbReference>
<evidence type="ECO:0000313" key="2">
    <source>
        <dbReference type="Proteomes" id="UP000319576"/>
    </source>
</evidence>
<dbReference type="AlphaFoldDB" id="A0A517XQM2"/>
<organism evidence="1 2">
    <name type="scientific">Urbifossiella limnaea</name>
    <dbReference type="NCBI Taxonomy" id="2528023"/>
    <lineage>
        <taxon>Bacteria</taxon>
        <taxon>Pseudomonadati</taxon>
        <taxon>Planctomycetota</taxon>
        <taxon>Planctomycetia</taxon>
        <taxon>Gemmatales</taxon>
        <taxon>Gemmataceae</taxon>
        <taxon>Urbifossiella</taxon>
    </lineage>
</organism>
<reference evidence="1 2" key="1">
    <citation type="submission" date="2019-02" db="EMBL/GenBank/DDBJ databases">
        <title>Deep-cultivation of Planctomycetes and their phenomic and genomic characterization uncovers novel biology.</title>
        <authorList>
            <person name="Wiegand S."/>
            <person name="Jogler M."/>
            <person name="Boedeker C."/>
            <person name="Pinto D."/>
            <person name="Vollmers J."/>
            <person name="Rivas-Marin E."/>
            <person name="Kohn T."/>
            <person name="Peeters S.H."/>
            <person name="Heuer A."/>
            <person name="Rast P."/>
            <person name="Oberbeckmann S."/>
            <person name="Bunk B."/>
            <person name="Jeske O."/>
            <person name="Meyerdierks A."/>
            <person name="Storesund J.E."/>
            <person name="Kallscheuer N."/>
            <person name="Luecker S."/>
            <person name="Lage O.M."/>
            <person name="Pohl T."/>
            <person name="Merkel B.J."/>
            <person name="Hornburger P."/>
            <person name="Mueller R.-W."/>
            <person name="Bruemmer F."/>
            <person name="Labrenz M."/>
            <person name="Spormann A.M."/>
            <person name="Op den Camp H."/>
            <person name="Overmann J."/>
            <person name="Amann R."/>
            <person name="Jetten M.S.M."/>
            <person name="Mascher T."/>
            <person name="Medema M.H."/>
            <person name="Devos D.P."/>
            <person name="Kaster A.-K."/>
            <person name="Ovreas L."/>
            <person name="Rohde M."/>
            <person name="Galperin M.Y."/>
            <person name="Jogler C."/>
        </authorList>
    </citation>
    <scope>NUCLEOTIDE SEQUENCE [LARGE SCALE GENOMIC DNA]</scope>
    <source>
        <strain evidence="1 2">ETA_A1</strain>
    </source>
</reference>
<dbReference type="PROSITE" id="PS51318">
    <property type="entry name" value="TAT"/>
    <property type="match status" value="1"/>
</dbReference>
<dbReference type="PANTHER" id="PTHR43737:SF1">
    <property type="entry name" value="DUF1501 DOMAIN-CONTAINING PROTEIN"/>
    <property type="match status" value="1"/>
</dbReference>
<evidence type="ECO:0000313" key="1">
    <source>
        <dbReference type="EMBL" id="QDU19793.1"/>
    </source>
</evidence>
<dbReference type="Proteomes" id="UP000319576">
    <property type="component" value="Chromosome"/>
</dbReference>
<dbReference type="KEGG" id="uli:ETAA1_17310"/>
<proteinExistence type="predicted"/>
<name>A0A517XQM2_9BACT</name>
<sequence length="445" mass="48862">MNMASRPVARRDFFTLGGLSLGVLCPLGLSLPRVLANESRSRGKKQINVIFLFLQGGASHVDMFDMKPDAPDDIRGKYSPAATNLTGLQLSDQLPGLRACADKFSLIRSMYTTKPVDHGEGDVHLMCGSPVDKNLQAPGIGAVLSLQQKLDSRFLPFVHMGNMKHPSHTAPGFGGFLGHQYDPYVLTQDPNSPTFAVREFEPVPEVDPSRLAGRRTLLRTLDRYQAERDSAPESARARDTFTEHAFQLATSQKAKEAFDLSRESARVRDTYGRNRVGQGMLLARRLVEAGVRFVTIQGYVDTGIYAWDHHWGIFGHLDKQLPIYDRCYSALLNDLSDRGLLDTTLVITAGEFGRTPKLNKDNKGPGRDHWSNCFSLTMGGGGVKTGVVVGASDRFGAVPTERPVSVADFVATVYHALGLDPHAEFVAQGRPMKMLPHGSPVQELF</sequence>
<protein>
    <recommendedName>
        <fullName evidence="3">DUF1501 domain-containing protein</fullName>
    </recommendedName>
</protein>
<gene>
    <name evidence="1" type="ORF">ETAA1_17310</name>
</gene>